<gene>
    <name evidence="1" type="ORF">BDQ12DRAFT_749662</name>
</gene>
<dbReference type="AlphaFoldDB" id="A0A5C3LZ48"/>
<evidence type="ECO:0000313" key="1">
    <source>
        <dbReference type="EMBL" id="TFK37837.1"/>
    </source>
</evidence>
<dbReference type="Proteomes" id="UP000308652">
    <property type="component" value="Unassembled WGS sequence"/>
</dbReference>
<accession>A0A5C3LZ48</accession>
<keyword evidence="2" id="KW-1185">Reference proteome</keyword>
<protein>
    <submittedName>
        <fullName evidence="1">Uncharacterized protein</fullName>
    </submittedName>
</protein>
<organism evidence="1 2">
    <name type="scientific">Crucibulum laeve</name>
    <dbReference type="NCBI Taxonomy" id="68775"/>
    <lineage>
        <taxon>Eukaryota</taxon>
        <taxon>Fungi</taxon>
        <taxon>Dikarya</taxon>
        <taxon>Basidiomycota</taxon>
        <taxon>Agaricomycotina</taxon>
        <taxon>Agaricomycetes</taxon>
        <taxon>Agaricomycetidae</taxon>
        <taxon>Agaricales</taxon>
        <taxon>Agaricineae</taxon>
        <taxon>Nidulariaceae</taxon>
        <taxon>Crucibulum</taxon>
    </lineage>
</organism>
<dbReference type="EMBL" id="ML213606">
    <property type="protein sequence ID" value="TFK37837.1"/>
    <property type="molecule type" value="Genomic_DNA"/>
</dbReference>
<dbReference type="STRING" id="68775.A0A5C3LZ48"/>
<evidence type="ECO:0000313" key="2">
    <source>
        <dbReference type="Proteomes" id="UP000308652"/>
    </source>
</evidence>
<reference evidence="1 2" key="1">
    <citation type="journal article" date="2019" name="Nat. Ecol. Evol.">
        <title>Megaphylogeny resolves global patterns of mushroom evolution.</title>
        <authorList>
            <person name="Varga T."/>
            <person name="Krizsan K."/>
            <person name="Foldi C."/>
            <person name="Dima B."/>
            <person name="Sanchez-Garcia M."/>
            <person name="Sanchez-Ramirez S."/>
            <person name="Szollosi G.J."/>
            <person name="Szarkandi J.G."/>
            <person name="Papp V."/>
            <person name="Albert L."/>
            <person name="Andreopoulos W."/>
            <person name="Angelini C."/>
            <person name="Antonin V."/>
            <person name="Barry K.W."/>
            <person name="Bougher N.L."/>
            <person name="Buchanan P."/>
            <person name="Buyck B."/>
            <person name="Bense V."/>
            <person name="Catcheside P."/>
            <person name="Chovatia M."/>
            <person name="Cooper J."/>
            <person name="Damon W."/>
            <person name="Desjardin D."/>
            <person name="Finy P."/>
            <person name="Geml J."/>
            <person name="Haridas S."/>
            <person name="Hughes K."/>
            <person name="Justo A."/>
            <person name="Karasinski D."/>
            <person name="Kautmanova I."/>
            <person name="Kiss B."/>
            <person name="Kocsube S."/>
            <person name="Kotiranta H."/>
            <person name="LaButti K.M."/>
            <person name="Lechner B.E."/>
            <person name="Liimatainen K."/>
            <person name="Lipzen A."/>
            <person name="Lukacs Z."/>
            <person name="Mihaltcheva S."/>
            <person name="Morgado L.N."/>
            <person name="Niskanen T."/>
            <person name="Noordeloos M.E."/>
            <person name="Ohm R.A."/>
            <person name="Ortiz-Santana B."/>
            <person name="Ovrebo C."/>
            <person name="Racz N."/>
            <person name="Riley R."/>
            <person name="Savchenko A."/>
            <person name="Shiryaev A."/>
            <person name="Soop K."/>
            <person name="Spirin V."/>
            <person name="Szebenyi C."/>
            <person name="Tomsovsky M."/>
            <person name="Tulloss R.E."/>
            <person name="Uehling J."/>
            <person name="Grigoriev I.V."/>
            <person name="Vagvolgyi C."/>
            <person name="Papp T."/>
            <person name="Martin F.M."/>
            <person name="Miettinen O."/>
            <person name="Hibbett D.S."/>
            <person name="Nagy L.G."/>
        </authorList>
    </citation>
    <scope>NUCLEOTIDE SEQUENCE [LARGE SCALE GENOMIC DNA]</scope>
    <source>
        <strain evidence="1 2">CBS 166.37</strain>
    </source>
</reference>
<proteinExistence type="predicted"/>
<sequence>MSPSQSNHPHIQAEERILYVTTVTAGDTQVAGPDQNARPLSPFIDIRYREKPPTAEAQTSISTKAYVFAFLFDVMPRQIYLHFLLCLPYLYFSRVKKIFEEAELSMPEIKKIALEVTASQALENHNAYSSHLHLKASWESFIDSLMRDWKTLNIISVLLLS</sequence>
<dbReference type="OrthoDB" id="3062801at2759"/>
<name>A0A5C3LZ48_9AGAR</name>